<keyword evidence="5" id="KW-1185">Reference proteome</keyword>
<reference evidence="4 5" key="1">
    <citation type="submission" date="2018-10" db="EMBL/GenBank/DDBJ databases">
        <title>Genomic Encyclopedia of Archaeal and Bacterial Type Strains, Phase II (KMG-II): from individual species to whole genera.</title>
        <authorList>
            <person name="Goeker M."/>
        </authorList>
    </citation>
    <scope>NUCLEOTIDE SEQUENCE [LARGE SCALE GENOMIC DNA]</scope>
    <source>
        <strain evidence="4 5">DSM 29466</strain>
    </source>
</reference>
<dbReference type="Gene3D" id="3.30.360.10">
    <property type="entry name" value="Dihydrodipicolinate Reductase, domain 2"/>
    <property type="match status" value="1"/>
</dbReference>
<dbReference type="GO" id="GO:0000166">
    <property type="term" value="F:nucleotide binding"/>
    <property type="evidence" value="ECO:0007669"/>
    <property type="project" value="InterPro"/>
</dbReference>
<dbReference type="GO" id="GO:0016491">
    <property type="term" value="F:oxidoreductase activity"/>
    <property type="evidence" value="ECO:0007669"/>
    <property type="project" value="UniProtKB-KW"/>
</dbReference>
<dbReference type="InterPro" id="IPR000683">
    <property type="entry name" value="Gfo/Idh/MocA-like_OxRdtase_N"/>
</dbReference>
<dbReference type="OrthoDB" id="9768836at2"/>
<dbReference type="Proteomes" id="UP000269157">
    <property type="component" value="Unassembled WGS sequence"/>
</dbReference>
<evidence type="ECO:0000259" key="3">
    <source>
        <dbReference type="Pfam" id="PF22725"/>
    </source>
</evidence>
<dbReference type="Pfam" id="PF01408">
    <property type="entry name" value="GFO_IDH_MocA"/>
    <property type="match status" value="1"/>
</dbReference>
<evidence type="ECO:0000259" key="2">
    <source>
        <dbReference type="Pfam" id="PF01408"/>
    </source>
</evidence>
<dbReference type="InterPro" id="IPR055170">
    <property type="entry name" value="GFO_IDH_MocA-like_dom"/>
</dbReference>
<gene>
    <name evidence="4" type="ORF">BCF46_1398</name>
</gene>
<dbReference type="SUPFAM" id="SSF51735">
    <property type="entry name" value="NAD(P)-binding Rossmann-fold domains"/>
    <property type="match status" value="1"/>
</dbReference>
<dbReference type="Pfam" id="PF22725">
    <property type="entry name" value="GFO_IDH_MocA_C3"/>
    <property type="match status" value="1"/>
</dbReference>
<sequence>MSNLRIAVLGIDHRHAYGMLGNMQDQGAECVGWWTEGTPEPLDGFVKRFPDVPRFPTVDAVLEAKPDMVIISAIPCDRAALAIRAMDAGIDVMSDKPGCTTLAQLDAVKDCVARTGRIWSVDFSERFEVPCVTRAAELVQAGAIGRVVQTVGLGPHRLNRPTRPDWFFDPARNGGILTDIASHQIDQFLYFTGASDAEVTLATAISIGGDFQDFGEIALRAPEGHGYIRVDWFTPDALPTWGDGRLTILGTEGTIELRKYVDVGGADGTDHLLLTTGTRCEKIDARDAGLPYFARLVVDIRDRSETAMPQSHAFKVMELALRAQEMADA</sequence>
<keyword evidence="1" id="KW-0560">Oxidoreductase</keyword>
<feature type="domain" description="Gfo/Idh/MocA-like oxidoreductase N-terminal" evidence="2">
    <location>
        <begin position="5"/>
        <end position="123"/>
    </location>
</feature>
<dbReference type="AlphaFoldDB" id="A0A497WRI2"/>
<evidence type="ECO:0000313" key="5">
    <source>
        <dbReference type="Proteomes" id="UP000269157"/>
    </source>
</evidence>
<feature type="domain" description="GFO/IDH/MocA-like oxidoreductase" evidence="3">
    <location>
        <begin position="133"/>
        <end position="256"/>
    </location>
</feature>
<dbReference type="RefSeq" id="WP_121022972.1">
    <property type="nucleotide sequence ID" value="NZ_RCCE01000002.1"/>
</dbReference>
<dbReference type="SUPFAM" id="SSF55347">
    <property type="entry name" value="Glyceraldehyde-3-phosphate dehydrogenase-like, C-terminal domain"/>
    <property type="match status" value="1"/>
</dbReference>
<protein>
    <submittedName>
        <fullName evidence="4">Putative dehydrogenase</fullName>
    </submittedName>
</protein>
<proteinExistence type="predicted"/>
<dbReference type="PANTHER" id="PTHR43818:SF11">
    <property type="entry name" value="BCDNA.GH03377"/>
    <property type="match status" value="1"/>
</dbReference>
<dbReference type="InterPro" id="IPR050463">
    <property type="entry name" value="Gfo/Idh/MocA_oxidrdct_glycsds"/>
</dbReference>
<accession>A0A497WRI2</accession>
<dbReference type="PANTHER" id="PTHR43818">
    <property type="entry name" value="BCDNA.GH03377"/>
    <property type="match status" value="1"/>
</dbReference>
<evidence type="ECO:0000256" key="1">
    <source>
        <dbReference type="ARBA" id="ARBA00023002"/>
    </source>
</evidence>
<name>A0A497WRI2_9RHOB</name>
<organism evidence="4 5">
    <name type="scientific">Litoreibacter meonggei</name>
    <dbReference type="NCBI Taxonomy" id="1049199"/>
    <lineage>
        <taxon>Bacteria</taxon>
        <taxon>Pseudomonadati</taxon>
        <taxon>Pseudomonadota</taxon>
        <taxon>Alphaproteobacteria</taxon>
        <taxon>Rhodobacterales</taxon>
        <taxon>Roseobacteraceae</taxon>
        <taxon>Litoreibacter</taxon>
    </lineage>
</organism>
<evidence type="ECO:0000313" key="4">
    <source>
        <dbReference type="EMBL" id="RLJ59250.1"/>
    </source>
</evidence>
<comment type="caution">
    <text evidence="4">The sequence shown here is derived from an EMBL/GenBank/DDBJ whole genome shotgun (WGS) entry which is preliminary data.</text>
</comment>
<dbReference type="EMBL" id="RCCE01000002">
    <property type="protein sequence ID" value="RLJ59250.1"/>
    <property type="molecule type" value="Genomic_DNA"/>
</dbReference>
<dbReference type="InterPro" id="IPR036291">
    <property type="entry name" value="NAD(P)-bd_dom_sf"/>
</dbReference>
<dbReference type="Gene3D" id="3.40.50.720">
    <property type="entry name" value="NAD(P)-binding Rossmann-like Domain"/>
    <property type="match status" value="1"/>
</dbReference>